<organism evidence="2 3">
    <name type="scientific">Bimuria novae-zelandiae CBS 107.79</name>
    <dbReference type="NCBI Taxonomy" id="1447943"/>
    <lineage>
        <taxon>Eukaryota</taxon>
        <taxon>Fungi</taxon>
        <taxon>Dikarya</taxon>
        <taxon>Ascomycota</taxon>
        <taxon>Pezizomycotina</taxon>
        <taxon>Dothideomycetes</taxon>
        <taxon>Pleosporomycetidae</taxon>
        <taxon>Pleosporales</taxon>
        <taxon>Massarineae</taxon>
        <taxon>Didymosphaeriaceae</taxon>
        <taxon>Bimuria</taxon>
    </lineage>
</organism>
<name>A0A6A5VCJ6_9PLEO</name>
<dbReference type="EMBL" id="ML976673">
    <property type="protein sequence ID" value="KAF1974865.1"/>
    <property type="molecule type" value="Genomic_DNA"/>
</dbReference>
<proteinExistence type="predicted"/>
<keyword evidence="3" id="KW-1185">Reference proteome</keyword>
<feature type="region of interest" description="Disordered" evidence="1">
    <location>
        <begin position="212"/>
        <end position="232"/>
    </location>
</feature>
<sequence length="324" mass="35387">MGFVAQPGLEFTLLVLKTQGNLAEWHPPPIETSVKGRAHKLCRMKVGSWDGRSRGRRKARLVTVSGLRPVVWNVHERAGFRCYSTRSRATQRSAKTLFERRHLMQFFEKNSEVSHPMVCDSSQQTRMPSSYSLGHNKTGDVILQAYRIGLEIGSRARRIMVAQHVVSPLSESLVACEAWTSSMRMSGMGTILFLAPSVASGNVLPREGLGQIKPLMRPKPSGPLSAGDQDSPVLSSTITPKMARSGSFLDKPVTQLARLETGAALGVKFGFRSPGQEVHSTQVGIGARNHPEFELLRLSKPGSGTRSFVPQVDIFACRLVAGAA</sequence>
<dbReference type="Proteomes" id="UP000800036">
    <property type="component" value="Unassembled WGS sequence"/>
</dbReference>
<evidence type="ECO:0000313" key="3">
    <source>
        <dbReference type="Proteomes" id="UP000800036"/>
    </source>
</evidence>
<gene>
    <name evidence="2" type="ORF">BU23DRAFT_567238</name>
</gene>
<evidence type="ECO:0000256" key="1">
    <source>
        <dbReference type="SAM" id="MobiDB-lite"/>
    </source>
</evidence>
<evidence type="ECO:0000313" key="2">
    <source>
        <dbReference type="EMBL" id="KAF1974865.1"/>
    </source>
</evidence>
<accession>A0A6A5VCJ6</accession>
<reference evidence="2" key="1">
    <citation type="journal article" date="2020" name="Stud. Mycol.">
        <title>101 Dothideomycetes genomes: a test case for predicting lifestyles and emergence of pathogens.</title>
        <authorList>
            <person name="Haridas S."/>
            <person name="Albert R."/>
            <person name="Binder M."/>
            <person name="Bloem J."/>
            <person name="Labutti K."/>
            <person name="Salamov A."/>
            <person name="Andreopoulos B."/>
            <person name="Baker S."/>
            <person name="Barry K."/>
            <person name="Bills G."/>
            <person name="Bluhm B."/>
            <person name="Cannon C."/>
            <person name="Castanera R."/>
            <person name="Culley D."/>
            <person name="Daum C."/>
            <person name="Ezra D."/>
            <person name="Gonzalez J."/>
            <person name="Henrissat B."/>
            <person name="Kuo A."/>
            <person name="Liang C."/>
            <person name="Lipzen A."/>
            <person name="Lutzoni F."/>
            <person name="Magnuson J."/>
            <person name="Mondo S."/>
            <person name="Nolan M."/>
            <person name="Ohm R."/>
            <person name="Pangilinan J."/>
            <person name="Park H.-J."/>
            <person name="Ramirez L."/>
            <person name="Alfaro M."/>
            <person name="Sun H."/>
            <person name="Tritt A."/>
            <person name="Yoshinaga Y."/>
            <person name="Zwiers L.-H."/>
            <person name="Turgeon B."/>
            <person name="Goodwin S."/>
            <person name="Spatafora J."/>
            <person name="Crous P."/>
            <person name="Grigoriev I."/>
        </authorList>
    </citation>
    <scope>NUCLEOTIDE SEQUENCE</scope>
    <source>
        <strain evidence="2">CBS 107.79</strain>
    </source>
</reference>
<protein>
    <submittedName>
        <fullName evidence="2">Uncharacterized protein</fullName>
    </submittedName>
</protein>
<dbReference type="AlphaFoldDB" id="A0A6A5VCJ6"/>